<dbReference type="GO" id="GO:1990610">
    <property type="term" value="F:acetolactate synthase regulator activity"/>
    <property type="evidence" value="ECO:0007669"/>
    <property type="project" value="InterPro"/>
</dbReference>
<reference evidence="2" key="1">
    <citation type="submission" date="2022-04" db="EMBL/GenBank/DDBJ databases">
        <title>A functionally conserved STORR gene fusion in Papaver species that diverged 16.8 million years ago.</title>
        <authorList>
            <person name="Catania T."/>
        </authorList>
    </citation>
    <scope>NUCLEOTIDE SEQUENCE</scope>
    <source>
        <strain evidence="2">S-188037</strain>
    </source>
</reference>
<dbReference type="InterPro" id="IPR019455">
    <property type="entry name" value="Acetolactate_synth_ssu_C"/>
</dbReference>
<sequence>MNKKLSFTHTETYLSSFNIVFDPIYKVEDLSSESQEERELMHIKLNANEGNRPEVMWLVDIFRSNIVDIEDPLTVEVLIKVSLRTV</sequence>
<dbReference type="GO" id="GO:0009099">
    <property type="term" value="P:L-valine biosynthetic process"/>
    <property type="evidence" value="ECO:0007669"/>
    <property type="project" value="TreeGrafter"/>
</dbReference>
<feature type="domain" description="Acetolactate synthase small subunit C-terminal" evidence="1">
    <location>
        <begin position="38"/>
        <end position="71"/>
    </location>
</feature>
<dbReference type="GO" id="GO:0009097">
    <property type="term" value="P:isoleucine biosynthetic process"/>
    <property type="evidence" value="ECO:0007669"/>
    <property type="project" value="TreeGrafter"/>
</dbReference>
<dbReference type="GO" id="GO:0005829">
    <property type="term" value="C:cytosol"/>
    <property type="evidence" value="ECO:0007669"/>
    <property type="project" value="TreeGrafter"/>
</dbReference>
<dbReference type="Pfam" id="PF10369">
    <property type="entry name" value="ALS_ss_C"/>
    <property type="match status" value="1"/>
</dbReference>
<dbReference type="PANTHER" id="PTHR30239">
    <property type="entry name" value="ACETOLACTATE SYNTHASE SMALL SUBUNIT"/>
    <property type="match status" value="1"/>
</dbReference>
<accession>A0AAD4RXA0</accession>
<comment type="caution">
    <text evidence="2">The sequence shown here is derived from an EMBL/GenBank/DDBJ whole genome shotgun (WGS) entry which is preliminary data.</text>
</comment>
<dbReference type="SUPFAM" id="SSF55021">
    <property type="entry name" value="ACT-like"/>
    <property type="match status" value="1"/>
</dbReference>
<proteinExistence type="predicted"/>
<name>A0AAD4RXA0_9MAGN</name>
<dbReference type="AlphaFoldDB" id="A0AAD4RXA0"/>
<dbReference type="PANTHER" id="PTHR30239:SF0">
    <property type="entry name" value="ACETOLACTATE SYNTHASE SMALL SUBUNIT 1, CHLOROPLASTIC"/>
    <property type="match status" value="1"/>
</dbReference>
<evidence type="ECO:0000259" key="1">
    <source>
        <dbReference type="Pfam" id="PF10369"/>
    </source>
</evidence>
<protein>
    <recommendedName>
        <fullName evidence="1">Acetolactate synthase small subunit C-terminal domain-containing protein</fullName>
    </recommendedName>
</protein>
<dbReference type="Gene3D" id="3.30.70.1150">
    <property type="entry name" value="ACT-like. Chain A, domain 2"/>
    <property type="match status" value="1"/>
</dbReference>
<gene>
    <name evidence="2" type="ORF">MKW98_005409</name>
</gene>
<dbReference type="EMBL" id="JAJJMB010017633">
    <property type="protein sequence ID" value="KAI3837076.1"/>
    <property type="molecule type" value="Genomic_DNA"/>
</dbReference>
<organism evidence="2 3">
    <name type="scientific">Papaver atlanticum</name>
    <dbReference type="NCBI Taxonomy" id="357466"/>
    <lineage>
        <taxon>Eukaryota</taxon>
        <taxon>Viridiplantae</taxon>
        <taxon>Streptophyta</taxon>
        <taxon>Embryophyta</taxon>
        <taxon>Tracheophyta</taxon>
        <taxon>Spermatophyta</taxon>
        <taxon>Magnoliopsida</taxon>
        <taxon>Ranunculales</taxon>
        <taxon>Papaveraceae</taxon>
        <taxon>Papaveroideae</taxon>
        <taxon>Papaver</taxon>
    </lineage>
</organism>
<dbReference type="InterPro" id="IPR004789">
    <property type="entry name" value="Acetalactate_synth_ssu"/>
</dbReference>
<dbReference type="GO" id="GO:0003984">
    <property type="term" value="F:acetolactate synthase activity"/>
    <property type="evidence" value="ECO:0007669"/>
    <property type="project" value="TreeGrafter"/>
</dbReference>
<keyword evidence="3" id="KW-1185">Reference proteome</keyword>
<evidence type="ECO:0000313" key="2">
    <source>
        <dbReference type="EMBL" id="KAI3837076.1"/>
    </source>
</evidence>
<dbReference type="InterPro" id="IPR027271">
    <property type="entry name" value="Acetolactate_synth/TF_NikR_C"/>
</dbReference>
<dbReference type="InterPro" id="IPR045865">
    <property type="entry name" value="ACT-like_dom_sf"/>
</dbReference>
<evidence type="ECO:0000313" key="3">
    <source>
        <dbReference type="Proteomes" id="UP001202328"/>
    </source>
</evidence>
<dbReference type="Proteomes" id="UP001202328">
    <property type="component" value="Unassembled WGS sequence"/>
</dbReference>